<reference evidence="2" key="1">
    <citation type="journal article" date="2019" name="Int. J. Syst. Evol. Microbiol.">
        <title>The Global Catalogue of Microorganisms (GCM) 10K type strain sequencing project: providing services to taxonomists for standard genome sequencing and annotation.</title>
        <authorList>
            <consortium name="The Broad Institute Genomics Platform"/>
            <consortium name="The Broad Institute Genome Sequencing Center for Infectious Disease"/>
            <person name="Wu L."/>
            <person name="Ma J."/>
        </authorList>
    </citation>
    <scope>NUCLEOTIDE SEQUENCE [LARGE SCALE GENOMIC DNA]</scope>
    <source>
        <strain evidence="2">KCTC 12907</strain>
    </source>
</reference>
<accession>A0ABW2FIY1</accession>
<dbReference type="InterPro" id="IPR014347">
    <property type="entry name" value="Tautomerase/MIF_sf"/>
</dbReference>
<name>A0ABW2FIY1_9BACL</name>
<keyword evidence="2" id="KW-1185">Reference proteome</keyword>
<dbReference type="Proteomes" id="UP001596378">
    <property type="component" value="Unassembled WGS sequence"/>
</dbReference>
<dbReference type="Pfam" id="PF14552">
    <property type="entry name" value="Tautomerase_2"/>
    <property type="match status" value="1"/>
</dbReference>
<dbReference type="InterPro" id="IPR037479">
    <property type="entry name" value="Tauto_MSAD"/>
</dbReference>
<evidence type="ECO:0000313" key="2">
    <source>
        <dbReference type="Proteomes" id="UP001596378"/>
    </source>
</evidence>
<organism evidence="1 2">
    <name type="scientific">Cohnella cellulosilytica</name>
    <dbReference type="NCBI Taxonomy" id="986710"/>
    <lineage>
        <taxon>Bacteria</taxon>
        <taxon>Bacillati</taxon>
        <taxon>Bacillota</taxon>
        <taxon>Bacilli</taxon>
        <taxon>Bacillales</taxon>
        <taxon>Paenibacillaceae</taxon>
        <taxon>Cohnella</taxon>
    </lineage>
</organism>
<comment type="caution">
    <text evidence="1">The sequence shown here is derived from an EMBL/GenBank/DDBJ whole genome shotgun (WGS) entry which is preliminary data.</text>
</comment>
<dbReference type="PANTHER" id="PTHR38460">
    <property type="entry name" value="TAUTOMERASE YOLI-RELATED"/>
    <property type="match status" value="1"/>
</dbReference>
<dbReference type="PANTHER" id="PTHR38460:SF1">
    <property type="entry name" value="TAUTOMERASE YOLI-RELATED"/>
    <property type="match status" value="1"/>
</dbReference>
<protein>
    <submittedName>
        <fullName evidence="1">Tautomerase family protein</fullName>
    </submittedName>
</protein>
<evidence type="ECO:0000313" key="1">
    <source>
        <dbReference type="EMBL" id="MFC7153113.1"/>
    </source>
</evidence>
<dbReference type="EMBL" id="JBHTAI010000029">
    <property type="protein sequence ID" value="MFC7153113.1"/>
    <property type="molecule type" value="Genomic_DNA"/>
</dbReference>
<dbReference type="Gene3D" id="3.30.429.10">
    <property type="entry name" value="Macrophage Migration Inhibitory Factor"/>
    <property type="match status" value="1"/>
</dbReference>
<dbReference type="RefSeq" id="WP_378050176.1">
    <property type="nucleotide sequence ID" value="NZ_JBHMDN010000024.1"/>
</dbReference>
<sequence length="122" mass="14082">MMPLIQVDLMRSVFADKGKEISNAIHHSLVAGLGMDTTDLFQVFRPHDEGEIIFSPTYDNRDRQDLIIIRITMVQMFSLEQKKQTYKELTKRLVDIGIRRDDILVCVVENSAENWSLGERDA</sequence>
<proteinExistence type="predicted"/>
<dbReference type="SUPFAM" id="SSF55331">
    <property type="entry name" value="Tautomerase/MIF"/>
    <property type="match status" value="1"/>
</dbReference>
<gene>
    <name evidence="1" type="ORF">ACFQMJ_31630</name>
</gene>